<feature type="chain" id="PRO_5001934849" description="VirK protein" evidence="1">
    <location>
        <begin position="21"/>
        <end position="144"/>
    </location>
</feature>
<proteinExistence type="predicted"/>
<keyword evidence="3" id="KW-1185">Reference proteome</keyword>
<dbReference type="Pfam" id="PF06903">
    <property type="entry name" value="VirK"/>
    <property type="match status" value="1"/>
</dbReference>
<dbReference type="InterPro" id="IPR010694">
    <property type="entry name" value="Uncharacterised_VirK"/>
</dbReference>
<dbReference type="STRING" id="1547445.LO80_01735"/>
<dbReference type="HOGENOM" id="CLU_1793644_0_0_6"/>
<protein>
    <recommendedName>
        <fullName evidence="4">VirK protein</fullName>
    </recommendedName>
</protein>
<evidence type="ECO:0000313" key="2">
    <source>
        <dbReference type="EMBL" id="AIT08821.1"/>
    </source>
</evidence>
<dbReference type="PROSITE" id="PS51257">
    <property type="entry name" value="PROKAR_LIPOPROTEIN"/>
    <property type="match status" value="1"/>
</dbReference>
<organism evidence="2 3">
    <name type="scientific">Candidatus Francisella endociliophora</name>
    <dbReference type="NCBI Taxonomy" id="653937"/>
    <lineage>
        <taxon>Bacteria</taxon>
        <taxon>Pseudomonadati</taxon>
        <taxon>Pseudomonadota</taxon>
        <taxon>Gammaproteobacteria</taxon>
        <taxon>Thiotrichales</taxon>
        <taxon>Francisellaceae</taxon>
        <taxon>Francisella</taxon>
    </lineage>
</organism>
<evidence type="ECO:0000313" key="3">
    <source>
        <dbReference type="Proteomes" id="UP000029672"/>
    </source>
</evidence>
<evidence type="ECO:0000256" key="1">
    <source>
        <dbReference type="SAM" id="SignalP"/>
    </source>
</evidence>
<dbReference type="AlphaFoldDB" id="A0A097EMM5"/>
<feature type="signal peptide" evidence="1">
    <location>
        <begin position="1"/>
        <end position="20"/>
    </location>
</feature>
<dbReference type="KEGG" id="frf:LO80_01735"/>
<keyword evidence="1" id="KW-0732">Signal</keyword>
<dbReference type="Proteomes" id="UP000029672">
    <property type="component" value="Chromosome"/>
</dbReference>
<accession>A0A097EMM5</accession>
<reference evidence="2 3" key="1">
    <citation type="submission" date="2014-10" db="EMBL/GenBank/DDBJ databases">
        <title>Whole genome sequence of Francisella endociliophora strain FSC1006, isolated from a laboratory culture of the marine ciliate Euplotes raikovi.</title>
        <authorList>
            <person name="Granberg M."/>
            <person name="Backman S."/>
            <person name="Lundmark E."/>
            <person name="Nilsson E."/>
            <person name="Karlsson E."/>
            <person name="Thelaus J."/>
            <person name="Ohrman C."/>
            <person name="Larkeryd A."/>
            <person name="Stenberg P."/>
        </authorList>
    </citation>
    <scope>NUCLEOTIDE SEQUENCE [LARGE SCALE GENOMIC DNA]</scope>
    <source>
        <strain evidence="2 3">FSC1006</strain>
    </source>
</reference>
<evidence type="ECO:0008006" key="4">
    <source>
        <dbReference type="Google" id="ProtNLM"/>
    </source>
</evidence>
<sequence>MKLLYKLAAIVGTFSFFSCAVSQELKSYDDINKAVKLGNQITLVFSLNKCEVYSGTNDYTEINGYIRPTTIMNVGNRIVFSQQLLNDHHIESSIPVIENNAYSINNNDEVEMTFRVLDAQSYKEINGMTKKFICKLGNAAKVYS</sequence>
<name>A0A097EMM5_9GAMM</name>
<gene>
    <name evidence="2" type="ORF">LO80_01735</name>
</gene>
<dbReference type="EMBL" id="CP009574">
    <property type="protein sequence ID" value="AIT08821.1"/>
    <property type="molecule type" value="Genomic_DNA"/>
</dbReference>
<dbReference type="RefSeq" id="WP_040007994.1">
    <property type="nucleotide sequence ID" value="NZ_CP009574.1"/>
</dbReference>